<evidence type="ECO:0000313" key="2">
    <source>
        <dbReference type="EMBL" id="MET3682445.1"/>
    </source>
</evidence>
<evidence type="ECO:0000256" key="1">
    <source>
        <dbReference type="SAM" id="MobiDB-lite"/>
    </source>
</evidence>
<dbReference type="EMBL" id="JBEPMX010000002">
    <property type="protein sequence ID" value="MET3682445.1"/>
    <property type="molecule type" value="Genomic_DNA"/>
</dbReference>
<evidence type="ECO:0008006" key="4">
    <source>
        <dbReference type="Google" id="ProtNLM"/>
    </source>
</evidence>
<organism evidence="2 3">
    <name type="scientific">Alkalibacillus flavidus</name>
    <dbReference type="NCBI Taxonomy" id="546021"/>
    <lineage>
        <taxon>Bacteria</taxon>
        <taxon>Bacillati</taxon>
        <taxon>Bacillota</taxon>
        <taxon>Bacilli</taxon>
        <taxon>Bacillales</taxon>
        <taxon>Bacillaceae</taxon>
        <taxon>Alkalibacillus</taxon>
    </lineage>
</organism>
<sequence length="44" mass="5038">MSWRLFEKTGNVEAYLLAKQLEMEKVKQTQPSSSPQSSKLKPNV</sequence>
<evidence type="ECO:0000313" key="3">
    <source>
        <dbReference type="Proteomes" id="UP001549167"/>
    </source>
</evidence>
<dbReference type="InterPro" id="IPR025617">
    <property type="entry name" value="YqzL"/>
</dbReference>
<accession>A0ABV2KSB3</accession>
<feature type="compositionally biased region" description="Low complexity" evidence="1">
    <location>
        <begin position="28"/>
        <end position="44"/>
    </location>
</feature>
<name>A0ABV2KSB3_9BACI</name>
<keyword evidence="3" id="KW-1185">Reference proteome</keyword>
<comment type="caution">
    <text evidence="2">The sequence shown here is derived from an EMBL/GenBank/DDBJ whole genome shotgun (WGS) entry which is preliminary data.</text>
</comment>
<reference evidence="2 3" key="1">
    <citation type="submission" date="2024-06" db="EMBL/GenBank/DDBJ databases">
        <title>Genomic Encyclopedia of Type Strains, Phase IV (KMG-IV): sequencing the most valuable type-strain genomes for metagenomic binning, comparative biology and taxonomic classification.</title>
        <authorList>
            <person name="Goeker M."/>
        </authorList>
    </citation>
    <scope>NUCLEOTIDE SEQUENCE [LARGE SCALE GENOMIC DNA]</scope>
    <source>
        <strain evidence="2 3">DSM 23520</strain>
    </source>
</reference>
<protein>
    <recommendedName>
        <fullName evidence="4">YqzL family protein</fullName>
    </recommendedName>
</protein>
<feature type="region of interest" description="Disordered" evidence="1">
    <location>
        <begin position="25"/>
        <end position="44"/>
    </location>
</feature>
<dbReference type="Pfam" id="PF14006">
    <property type="entry name" value="YqzL"/>
    <property type="match status" value="1"/>
</dbReference>
<dbReference type="RefSeq" id="WP_377946481.1">
    <property type="nucleotide sequence ID" value="NZ_JBEPMX010000002.1"/>
</dbReference>
<dbReference type="Proteomes" id="UP001549167">
    <property type="component" value="Unassembled WGS sequence"/>
</dbReference>
<proteinExistence type="predicted"/>
<gene>
    <name evidence="2" type="ORF">ABID56_000526</name>
</gene>